<evidence type="ECO:0000313" key="3">
    <source>
        <dbReference type="EMBL" id="GHI74811.1"/>
    </source>
</evidence>
<evidence type="ECO:0000256" key="1">
    <source>
        <dbReference type="SAM" id="MobiDB-lite"/>
    </source>
</evidence>
<feature type="signal peptide" evidence="2">
    <location>
        <begin position="1"/>
        <end position="22"/>
    </location>
</feature>
<accession>A0ABQ3T345</accession>
<feature type="chain" id="PRO_5045787306" description="PknH-like protein" evidence="2">
    <location>
        <begin position="23"/>
        <end position="243"/>
    </location>
</feature>
<proteinExistence type="predicted"/>
<protein>
    <recommendedName>
        <fullName evidence="5">PknH-like protein</fullName>
    </recommendedName>
</protein>
<sequence>MTDSGIRCVAGLVMLASITACGSPTEPQQPISAPQTPMSAAELRTHLLPAVMPGGWTSVAEPAKERPKGTPGAAATPPTCAGLLDGQSVADAGTAASAASAAAVFSGGHSAGNGVIPGSEMLYSFPGDGAHQALQDMRDLVGRCRSVDLPRASWEPAVAAGFAVAEGPRLGDESLVIQASVTMGTTGDAQRADATVVRVGSSLVVISSVLSLTQPEADAVMSFMPLAVAQIQSNHPEPVDAAL</sequence>
<gene>
    <name evidence="3" type="ORF">Sspor_03720</name>
</gene>
<feature type="region of interest" description="Disordered" evidence="1">
    <location>
        <begin position="54"/>
        <end position="78"/>
    </location>
</feature>
<reference evidence="4" key="1">
    <citation type="submission" date="2023-07" db="EMBL/GenBank/DDBJ databases">
        <title>Whole genome shotgun sequence of Streptomyces spororaveus NBRC 15456.</title>
        <authorList>
            <person name="Komaki H."/>
            <person name="Tamura T."/>
        </authorList>
    </citation>
    <scope>NUCLEOTIDE SEQUENCE [LARGE SCALE GENOMIC DNA]</scope>
    <source>
        <strain evidence="4">NBRC 15456</strain>
    </source>
</reference>
<name>A0ABQ3T345_9ACTN</name>
<dbReference type="PROSITE" id="PS51257">
    <property type="entry name" value="PROKAR_LIPOPROTEIN"/>
    <property type="match status" value="1"/>
</dbReference>
<keyword evidence="2" id="KW-0732">Signal</keyword>
<evidence type="ECO:0000256" key="2">
    <source>
        <dbReference type="SAM" id="SignalP"/>
    </source>
</evidence>
<dbReference type="EMBL" id="BNED01000003">
    <property type="protein sequence ID" value="GHI74811.1"/>
    <property type="molecule type" value="Genomic_DNA"/>
</dbReference>
<dbReference type="Proteomes" id="UP000608522">
    <property type="component" value="Unassembled WGS sequence"/>
</dbReference>
<evidence type="ECO:0000313" key="4">
    <source>
        <dbReference type="Proteomes" id="UP000608522"/>
    </source>
</evidence>
<evidence type="ECO:0008006" key="5">
    <source>
        <dbReference type="Google" id="ProtNLM"/>
    </source>
</evidence>
<keyword evidence="4" id="KW-1185">Reference proteome</keyword>
<feature type="compositionally biased region" description="Low complexity" evidence="1">
    <location>
        <begin position="69"/>
        <end position="78"/>
    </location>
</feature>
<organism evidence="3 4">
    <name type="scientific">Streptomyces spororaveus</name>
    <dbReference type="NCBI Taxonomy" id="284039"/>
    <lineage>
        <taxon>Bacteria</taxon>
        <taxon>Bacillati</taxon>
        <taxon>Actinomycetota</taxon>
        <taxon>Actinomycetes</taxon>
        <taxon>Kitasatosporales</taxon>
        <taxon>Streptomycetaceae</taxon>
        <taxon>Streptomyces</taxon>
    </lineage>
</organism>
<dbReference type="RefSeq" id="WP_202197375.1">
    <property type="nucleotide sequence ID" value="NZ_BAAATO010000042.1"/>
</dbReference>
<comment type="caution">
    <text evidence="3">The sequence shown here is derived from an EMBL/GenBank/DDBJ whole genome shotgun (WGS) entry which is preliminary data.</text>
</comment>